<sequence>MDVGDIVFGSLSLLGLVATVESCVQGYDQFVASAREAPDRSNKFAIYVRIEQRRFQLYWEYMGLSTTDCPLLREQSRTTQELIVDIAGEVKTLLLDAQLLSRSYGAEAMPPRSSEAADLEIGPNTLSTSSTILDRLLGSDWFGQRPTLTRRQSLVWVWKDEKKAMGLLKDLRGFNKQLWTSLAPQHEILLKQGEPAWILPGLNDVWAIQRLAGGETPGDLDDPLTVCSGLRTARLQPDSVQDIPFHEMKPATLQVEQIADNNLGPNRYLACFNGRNVIVEYKRGDPSMTSNDKAVSGCLR</sequence>
<evidence type="ECO:0000313" key="3">
    <source>
        <dbReference type="EMBL" id="KAK3361605.1"/>
    </source>
</evidence>
<dbReference type="InterPro" id="IPR029498">
    <property type="entry name" value="HeLo_dom"/>
</dbReference>
<dbReference type="Gene3D" id="1.20.120.1020">
    <property type="entry name" value="Prion-inhibition and propagation, HeLo domain"/>
    <property type="match status" value="1"/>
</dbReference>
<reference evidence="3" key="2">
    <citation type="submission" date="2023-06" db="EMBL/GenBank/DDBJ databases">
        <authorList>
            <consortium name="Lawrence Berkeley National Laboratory"/>
            <person name="Haridas S."/>
            <person name="Hensen N."/>
            <person name="Bonometti L."/>
            <person name="Westerberg I."/>
            <person name="Brannstrom I.O."/>
            <person name="Guillou S."/>
            <person name="Cros-Aarteil S."/>
            <person name="Calhoun S."/>
            <person name="Kuo A."/>
            <person name="Mondo S."/>
            <person name="Pangilinan J."/>
            <person name="Riley R."/>
            <person name="Labutti K."/>
            <person name="Andreopoulos B."/>
            <person name="Lipzen A."/>
            <person name="Chen C."/>
            <person name="Yanf M."/>
            <person name="Daum C."/>
            <person name="Ng V."/>
            <person name="Clum A."/>
            <person name="Steindorff A."/>
            <person name="Ohm R."/>
            <person name="Martin F."/>
            <person name="Silar P."/>
            <person name="Natvig D."/>
            <person name="Lalanne C."/>
            <person name="Gautier V."/>
            <person name="Ament-Velasquez S.L."/>
            <person name="Kruys A."/>
            <person name="Hutchinson M.I."/>
            <person name="Powell A.J."/>
            <person name="Barry K."/>
            <person name="Miller A.N."/>
            <person name="Grigoriev I.V."/>
            <person name="Debuchy R."/>
            <person name="Gladieux P."/>
            <person name="Thoren M.H."/>
            <person name="Johannesson H."/>
        </authorList>
    </citation>
    <scope>NUCLEOTIDE SEQUENCE</scope>
    <source>
        <strain evidence="3">CBS 958.72</strain>
    </source>
</reference>
<name>A0AAE0JU58_9PEZI</name>
<feature type="chain" id="PRO_5042199695" description="Prion-inhibition and propagation HeLo domain-containing protein" evidence="1">
    <location>
        <begin position="23"/>
        <end position="300"/>
    </location>
</feature>
<dbReference type="InterPro" id="IPR038305">
    <property type="entry name" value="HeLo_sf"/>
</dbReference>
<evidence type="ECO:0000313" key="4">
    <source>
        <dbReference type="Proteomes" id="UP001287356"/>
    </source>
</evidence>
<evidence type="ECO:0000256" key="1">
    <source>
        <dbReference type="SAM" id="SignalP"/>
    </source>
</evidence>
<feature type="domain" description="Prion-inhibition and propagation HeLo" evidence="2">
    <location>
        <begin position="12"/>
        <end position="185"/>
    </location>
</feature>
<keyword evidence="1" id="KW-0732">Signal</keyword>
<comment type="caution">
    <text evidence="3">The sequence shown here is derived from an EMBL/GenBank/DDBJ whole genome shotgun (WGS) entry which is preliminary data.</text>
</comment>
<proteinExistence type="predicted"/>
<dbReference type="AlphaFoldDB" id="A0AAE0JU58"/>
<organism evidence="3 4">
    <name type="scientific">Lasiosphaeria ovina</name>
    <dbReference type="NCBI Taxonomy" id="92902"/>
    <lineage>
        <taxon>Eukaryota</taxon>
        <taxon>Fungi</taxon>
        <taxon>Dikarya</taxon>
        <taxon>Ascomycota</taxon>
        <taxon>Pezizomycotina</taxon>
        <taxon>Sordariomycetes</taxon>
        <taxon>Sordariomycetidae</taxon>
        <taxon>Sordariales</taxon>
        <taxon>Lasiosphaeriaceae</taxon>
        <taxon>Lasiosphaeria</taxon>
    </lineage>
</organism>
<reference evidence="3" key="1">
    <citation type="journal article" date="2023" name="Mol. Phylogenet. Evol.">
        <title>Genome-scale phylogeny and comparative genomics of the fungal order Sordariales.</title>
        <authorList>
            <person name="Hensen N."/>
            <person name="Bonometti L."/>
            <person name="Westerberg I."/>
            <person name="Brannstrom I.O."/>
            <person name="Guillou S."/>
            <person name="Cros-Aarteil S."/>
            <person name="Calhoun S."/>
            <person name="Haridas S."/>
            <person name="Kuo A."/>
            <person name="Mondo S."/>
            <person name="Pangilinan J."/>
            <person name="Riley R."/>
            <person name="LaButti K."/>
            <person name="Andreopoulos B."/>
            <person name="Lipzen A."/>
            <person name="Chen C."/>
            <person name="Yan M."/>
            <person name="Daum C."/>
            <person name="Ng V."/>
            <person name="Clum A."/>
            <person name="Steindorff A."/>
            <person name="Ohm R.A."/>
            <person name="Martin F."/>
            <person name="Silar P."/>
            <person name="Natvig D.O."/>
            <person name="Lalanne C."/>
            <person name="Gautier V."/>
            <person name="Ament-Velasquez S.L."/>
            <person name="Kruys A."/>
            <person name="Hutchinson M.I."/>
            <person name="Powell A.J."/>
            <person name="Barry K."/>
            <person name="Miller A.N."/>
            <person name="Grigoriev I.V."/>
            <person name="Debuchy R."/>
            <person name="Gladieux P."/>
            <person name="Hiltunen Thoren M."/>
            <person name="Johannesson H."/>
        </authorList>
    </citation>
    <scope>NUCLEOTIDE SEQUENCE</scope>
    <source>
        <strain evidence="3">CBS 958.72</strain>
    </source>
</reference>
<evidence type="ECO:0000259" key="2">
    <source>
        <dbReference type="Pfam" id="PF14479"/>
    </source>
</evidence>
<protein>
    <recommendedName>
        <fullName evidence="2">Prion-inhibition and propagation HeLo domain-containing protein</fullName>
    </recommendedName>
</protein>
<accession>A0AAE0JU58</accession>
<feature type="signal peptide" evidence="1">
    <location>
        <begin position="1"/>
        <end position="22"/>
    </location>
</feature>
<dbReference type="Proteomes" id="UP001287356">
    <property type="component" value="Unassembled WGS sequence"/>
</dbReference>
<keyword evidence="4" id="KW-1185">Reference proteome</keyword>
<gene>
    <name evidence="3" type="ORF">B0T24DRAFT_641977</name>
</gene>
<dbReference type="Pfam" id="PF14479">
    <property type="entry name" value="HeLo"/>
    <property type="match status" value="1"/>
</dbReference>
<dbReference type="EMBL" id="JAULSN010000011">
    <property type="protein sequence ID" value="KAK3361605.1"/>
    <property type="molecule type" value="Genomic_DNA"/>
</dbReference>